<evidence type="ECO:0000313" key="1">
    <source>
        <dbReference type="EMBL" id="GFO12338.1"/>
    </source>
</evidence>
<name>A0AAV4AYE1_9GAST</name>
<comment type="caution">
    <text evidence="1">The sequence shown here is derived from an EMBL/GenBank/DDBJ whole genome shotgun (WGS) entry which is preliminary data.</text>
</comment>
<reference evidence="1 2" key="1">
    <citation type="journal article" date="2021" name="Elife">
        <title>Chloroplast acquisition without the gene transfer in kleptoplastic sea slugs, Plakobranchus ocellatus.</title>
        <authorList>
            <person name="Maeda T."/>
            <person name="Takahashi S."/>
            <person name="Yoshida T."/>
            <person name="Shimamura S."/>
            <person name="Takaki Y."/>
            <person name="Nagai Y."/>
            <person name="Toyoda A."/>
            <person name="Suzuki Y."/>
            <person name="Arimoto A."/>
            <person name="Ishii H."/>
            <person name="Satoh N."/>
            <person name="Nishiyama T."/>
            <person name="Hasebe M."/>
            <person name="Maruyama T."/>
            <person name="Minagawa J."/>
            <person name="Obokata J."/>
            <person name="Shigenobu S."/>
        </authorList>
    </citation>
    <scope>NUCLEOTIDE SEQUENCE [LARGE SCALE GENOMIC DNA]</scope>
</reference>
<accession>A0AAV4AYE1</accession>
<evidence type="ECO:0008006" key="3">
    <source>
        <dbReference type="Google" id="ProtNLM"/>
    </source>
</evidence>
<proteinExistence type="predicted"/>
<keyword evidence="2" id="KW-1185">Reference proteome</keyword>
<dbReference type="AlphaFoldDB" id="A0AAV4AYE1"/>
<dbReference type="Proteomes" id="UP000735302">
    <property type="component" value="Unassembled WGS sequence"/>
</dbReference>
<evidence type="ECO:0000313" key="2">
    <source>
        <dbReference type="Proteomes" id="UP000735302"/>
    </source>
</evidence>
<gene>
    <name evidence="1" type="ORF">PoB_003884300</name>
</gene>
<sequence>MRKKRCTWGTCNSDSRYSSEDYMYGVTFRPFPKPKAHLGKCRGWIMLCNRPHTDLSVDKTGGDQNVWSKSIFTGLLGKIIRQMTLPAAKWRGCCHIPEEMVLW</sequence>
<organism evidence="1 2">
    <name type="scientific">Plakobranchus ocellatus</name>
    <dbReference type="NCBI Taxonomy" id="259542"/>
    <lineage>
        <taxon>Eukaryota</taxon>
        <taxon>Metazoa</taxon>
        <taxon>Spiralia</taxon>
        <taxon>Lophotrochozoa</taxon>
        <taxon>Mollusca</taxon>
        <taxon>Gastropoda</taxon>
        <taxon>Heterobranchia</taxon>
        <taxon>Euthyneura</taxon>
        <taxon>Panpulmonata</taxon>
        <taxon>Sacoglossa</taxon>
        <taxon>Placobranchoidea</taxon>
        <taxon>Plakobranchidae</taxon>
        <taxon>Plakobranchus</taxon>
    </lineage>
</organism>
<dbReference type="EMBL" id="BLXT01004413">
    <property type="protein sequence ID" value="GFO12338.1"/>
    <property type="molecule type" value="Genomic_DNA"/>
</dbReference>
<protein>
    <recommendedName>
        <fullName evidence="3">THAP-type domain-containing protein</fullName>
    </recommendedName>
</protein>